<reference evidence="6" key="2">
    <citation type="submission" date="2025-08" db="UniProtKB">
        <authorList>
            <consortium name="RefSeq"/>
        </authorList>
    </citation>
    <scope>IDENTIFICATION</scope>
</reference>
<gene>
    <name evidence="6" type="primary">LOC103128625</name>
</gene>
<keyword evidence="5" id="KW-1185">Reference proteome</keyword>
<reference evidence="5" key="1">
    <citation type="submission" date="2025-05" db="UniProtKB">
        <authorList>
            <consortium name="RefSeq"/>
        </authorList>
    </citation>
    <scope>NUCLEOTIDE SEQUENCE [LARGE SCALE GENOMIC DNA]</scope>
</reference>
<keyword evidence="3" id="KW-0964">Secreted</keyword>
<comment type="subcellular location">
    <subcellularLocation>
        <location evidence="1">Secreted</location>
    </subcellularLocation>
</comment>
<protein>
    <submittedName>
        <fullName evidence="6">Major allergen I polypeptide chain 2-like isoform X2</fullName>
    </submittedName>
</protein>
<dbReference type="Proteomes" id="UP001652624">
    <property type="component" value="Chromosome 2"/>
</dbReference>
<dbReference type="InterPro" id="IPR016126">
    <property type="entry name" value="Secretoglobin"/>
</dbReference>
<evidence type="ECO:0000313" key="5">
    <source>
        <dbReference type="Proteomes" id="UP001652624"/>
    </source>
</evidence>
<dbReference type="PANTHER" id="PTHR31708">
    <property type="entry name" value="ABPBG26-RELATED"/>
    <property type="match status" value="1"/>
</dbReference>
<dbReference type="Pfam" id="PF09252">
    <property type="entry name" value="Feld-I_B"/>
    <property type="match status" value="1"/>
</dbReference>
<organism evidence="5 6">
    <name type="scientific">Erinaceus europaeus</name>
    <name type="common">Western European hedgehog</name>
    <dbReference type="NCBI Taxonomy" id="9365"/>
    <lineage>
        <taxon>Eukaryota</taxon>
        <taxon>Metazoa</taxon>
        <taxon>Chordata</taxon>
        <taxon>Craniata</taxon>
        <taxon>Vertebrata</taxon>
        <taxon>Euteleostomi</taxon>
        <taxon>Mammalia</taxon>
        <taxon>Eutheria</taxon>
        <taxon>Laurasiatheria</taxon>
        <taxon>Eulipotyphla</taxon>
        <taxon>Erinaceidae</taxon>
        <taxon>Erinaceinae</taxon>
        <taxon>Erinaceus</taxon>
    </lineage>
</organism>
<evidence type="ECO:0000256" key="1">
    <source>
        <dbReference type="ARBA" id="ARBA00004613"/>
    </source>
</evidence>
<sequence length="119" mass="13055">MGCKRGCVSLKADACPIFYMIFGKVLEGFRLPMYLSLSLVHATEEEKEAFAKIQDCYNEAGIKAKLLDLLVMTTITTSKTCVNSTVDEVLSILKDLREKLLPKVEALQPVQGTGSLLGL</sequence>
<dbReference type="PANTHER" id="PTHR31708:SF0">
    <property type="entry name" value="ABPBG26-RELATED"/>
    <property type="match status" value="1"/>
</dbReference>
<evidence type="ECO:0000256" key="2">
    <source>
        <dbReference type="ARBA" id="ARBA00008650"/>
    </source>
</evidence>
<keyword evidence="4" id="KW-0732">Signal</keyword>
<evidence type="ECO:0000313" key="6">
    <source>
        <dbReference type="RefSeq" id="XP_060041678.1"/>
    </source>
</evidence>
<comment type="similarity">
    <text evidence="2">Belongs to the secretoglobin family.</text>
</comment>
<dbReference type="RefSeq" id="XP_060041678.1">
    <property type="nucleotide sequence ID" value="XM_060185695.1"/>
</dbReference>
<dbReference type="InterPro" id="IPR053723">
    <property type="entry name" value="Secretoglobin_Domain_sf"/>
</dbReference>
<dbReference type="InterPro" id="IPR015332">
    <property type="entry name" value="CH2-like"/>
</dbReference>
<name>A0ABM3WYQ1_ERIEU</name>
<dbReference type="InterPro" id="IPR035960">
    <property type="entry name" value="Secretoglobin_sf"/>
</dbReference>
<accession>A0ABM3WYQ1</accession>
<proteinExistence type="inferred from homology"/>
<evidence type="ECO:0000256" key="3">
    <source>
        <dbReference type="ARBA" id="ARBA00022525"/>
    </source>
</evidence>
<dbReference type="GeneID" id="103128625"/>
<dbReference type="PROSITE" id="PS51311">
    <property type="entry name" value="SCGB"/>
    <property type="match status" value="1"/>
</dbReference>
<evidence type="ECO:0000256" key="4">
    <source>
        <dbReference type="ARBA" id="ARBA00022729"/>
    </source>
</evidence>
<dbReference type="SUPFAM" id="SSF48201">
    <property type="entry name" value="Uteroglobin-like"/>
    <property type="match status" value="1"/>
</dbReference>
<dbReference type="Gene3D" id="1.20.920.50">
    <property type="match status" value="1"/>
</dbReference>